<dbReference type="GO" id="GO:0007165">
    <property type="term" value="P:signal transduction"/>
    <property type="evidence" value="ECO:0007669"/>
    <property type="project" value="TreeGrafter"/>
</dbReference>
<evidence type="ECO:0000313" key="9">
    <source>
        <dbReference type="Proteomes" id="UP000807825"/>
    </source>
</evidence>
<feature type="compositionally biased region" description="Basic and acidic residues" evidence="6">
    <location>
        <begin position="366"/>
        <end position="384"/>
    </location>
</feature>
<reference evidence="8" key="1">
    <citation type="submission" date="2020-07" db="EMBL/GenBank/DDBJ databases">
        <title>Huge and variable diversity of episymbiotic CPR bacteria and DPANN archaea in groundwater ecosystems.</title>
        <authorList>
            <person name="He C.Y."/>
            <person name="Keren R."/>
            <person name="Whittaker M."/>
            <person name="Farag I.F."/>
            <person name="Doudna J."/>
            <person name="Cate J.H.D."/>
            <person name="Banfield J.F."/>
        </authorList>
    </citation>
    <scope>NUCLEOTIDE SEQUENCE</scope>
    <source>
        <strain evidence="8">NC_groundwater_1664_Pr3_B-0.1um_52_9</strain>
    </source>
</reference>
<dbReference type="FunFam" id="3.90.226.10:FF:000029">
    <property type="entry name" value="Peptidase, S41 family"/>
    <property type="match status" value="1"/>
</dbReference>
<dbReference type="PANTHER" id="PTHR32060">
    <property type="entry name" value="TAIL-SPECIFIC PROTEASE"/>
    <property type="match status" value="1"/>
</dbReference>
<dbReference type="PROSITE" id="PS50106">
    <property type="entry name" value="PDZ"/>
    <property type="match status" value="1"/>
</dbReference>
<evidence type="ECO:0000256" key="2">
    <source>
        <dbReference type="ARBA" id="ARBA00022670"/>
    </source>
</evidence>
<organism evidence="8 9">
    <name type="scientific">Desulfomonile tiedjei</name>
    <dbReference type="NCBI Taxonomy" id="2358"/>
    <lineage>
        <taxon>Bacteria</taxon>
        <taxon>Pseudomonadati</taxon>
        <taxon>Thermodesulfobacteriota</taxon>
        <taxon>Desulfomonilia</taxon>
        <taxon>Desulfomonilales</taxon>
        <taxon>Desulfomonilaceae</taxon>
        <taxon>Desulfomonile</taxon>
    </lineage>
</organism>
<comment type="caution">
    <text evidence="8">The sequence shown here is derived from an EMBL/GenBank/DDBJ whole genome shotgun (WGS) entry which is preliminary data.</text>
</comment>
<evidence type="ECO:0000256" key="3">
    <source>
        <dbReference type="ARBA" id="ARBA00022801"/>
    </source>
</evidence>
<dbReference type="EMBL" id="JACRDE010000358">
    <property type="protein sequence ID" value="MBI5250539.1"/>
    <property type="molecule type" value="Genomic_DNA"/>
</dbReference>
<dbReference type="FunFam" id="2.30.42.10:FF:000063">
    <property type="entry name" value="Peptidase, S41 family"/>
    <property type="match status" value="1"/>
</dbReference>
<dbReference type="GO" id="GO:0004175">
    <property type="term" value="F:endopeptidase activity"/>
    <property type="evidence" value="ECO:0007669"/>
    <property type="project" value="TreeGrafter"/>
</dbReference>
<dbReference type="Pfam" id="PF22694">
    <property type="entry name" value="CtpB_N-like"/>
    <property type="match status" value="1"/>
</dbReference>
<dbReference type="CDD" id="cd06782">
    <property type="entry name" value="cpPDZ_CPP-like"/>
    <property type="match status" value="1"/>
</dbReference>
<dbReference type="SUPFAM" id="SSF50156">
    <property type="entry name" value="PDZ domain-like"/>
    <property type="match status" value="1"/>
</dbReference>
<accession>A0A9D6V493</accession>
<evidence type="ECO:0000256" key="4">
    <source>
        <dbReference type="ARBA" id="ARBA00022825"/>
    </source>
</evidence>
<proteinExistence type="inferred from homology"/>
<dbReference type="PANTHER" id="PTHR32060:SF30">
    <property type="entry name" value="CARBOXY-TERMINAL PROCESSING PROTEASE CTPA"/>
    <property type="match status" value="1"/>
</dbReference>
<dbReference type="CDD" id="cd07560">
    <property type="entry name" value="Peptidase_S41_CPP"/>
    <property type="match status" value="1"/>
</dbReference>
<dbReference type="InterPro" id="IPR004447">
    <property type="entry name" value="Peptidase_S41A"/>
</dbReference>
<dbReference type="InterPro" id="IPR005151">
    <property type="entry name" value="Tail-specific_protease"/>
</dbReference>
<keyword evidence="3 5" id="KW-0378">Hydrolase</keyword>
<dbReference type="Pfam" id="PF03572">
    <property type="entry name" value="Peptidase_S41"/>
    <property type="match status" value="1"/>
</dbReference>
<name>A0A9D6V493_9BACT</name>
<dbReference type="SUPFAM" id="SSF52096">
    <property type="entry name" value="ClpP/crotonase"/>
    <property type="match status" value="1"/>
</dbReference>
<evidence type="ECO:0000313" key="8">
    <source>
        <dbReference type="EMBL" id="MBI5250539.1"/>
    </source>
</evidence>
<dbReference type="Pfam" id="PF00595">
    <property type="entry name" value="PDZ"/>
    <property type="match status" value="1"/>
</dbReference>
<keyword evidence="2 5" id="KW-0645">Protease</keyword>
<dbReference type="InterPro" id="IPR055210">
    <property type="entry name" value="CtpA/B_N"/>
</dbReference>
<dbReference type="NCBIfam" id="TIGR00225">
    <property type="entry name" value="prc"/>
    <property type="match status" value="1"/>
</dbReference>
<feature type="compositionally biased region" description="Basic and acidic residues" evidence="6">
    <location>
        <begin position="391"/>
        <end position="403"/>
    </location>
</feature>
<dbReference type="GO" id="GO:0008236">
    <property type="term" value="F:serine-type peptidase activity"/>
    <property type="evidence" value="ECO:0007669"/>
    <property type="project" value="UniProtKB-KW"/>
</dbReference>
<dbReference type="InterPro" id="IPR001478">
    <property type="entry name" value="PDZ"/>
</dbReference>
<dbReference type="GO" id="GO:0006508">
    <property type="term" value="P:proteolysis"/>
    <property type="evidence" value="ECO:0007669"/>
    <property type="project" value="UniProtKB-KW"/>
</dbReference>
<dbReference type="InterPro" id="IPR036034">
    <property type="entry name" value="PDZ_sf"/>
</dbReference>
<sequence>MTLNRPIKSALLILTIVSFMLLPVQGLAAEADTSPDYKELRLFRMVMQLVQKNYVKDVADKELIQGAITGMLQSLDPHSSYMTEEMFKELQVETKGEFEGLGIEITLENGVLTIISPIEDTPAFKAGLKAGDKIIKIDGEATKNITLIKAVKKMRGPKGSKVTLTIMREGFKKFKDFDIHRDTIHVRSVKKEFLEAGYPYVRVVNFQESTETDLAAAIKDFGEDDKIKGMVLDLRNNPGGLLDQAVKVSNLFLDRNALIVYTDGRAKDQRMDFRATKGGKHHKFKLAVLINEGSASASEIVAGALQDYDRAAILGTKSFGKASVQTIIPLGNGSGLRLTTAYYYTPKGRHIQKTGIQPDVDMKQEVQKKQEEELEEESKPIDQQKKKKDKNVRTKADPENDPVLKRALEWLKSDVTVKQYKLDNQKGPIPETALNTSK</sequence>
<dbReference type="InterPro" id="IPR029045">
    <property type="entry name" value="ClpP/crotonase-like_dom_sf"/>
</dbReference>
<dbReference type="Gene3D" id="3.30.750.44">
    <property type="match status" value="1"/>
</dbReference>
<feature type="region of interest" description="Disordered" evidence="6">
    <location>
        <begin position="366"/>
        <end position="403"/>
    </location>
</feature>
<keyword evidence="4 5" id="KW-0720">Serine protease</keyword>
<feature type="domain" description="PDZ" evidence="7">
    <location>
        <begin position="87"/>
        <end position="155"/>
    </location>
</feature>
<dbReference type="Proteomes" id="UP000807825">
    <property type="component" value="Unassembled WGS sequence"/>
</dbReference>
<evidence type="ECO:0000256" key="1">
    <source>
        <dbReference type="ARBA" id="ARBA00009179"/>
    </source>
</evidence>
<evidence type="ECO:0000256" key="6">
    <source>
        <dbReference type="SAM" id="MobiDB-lite"/>
    </source>
</evidence>
<dbReference type="AlphaFoldDB" id="A0A9D6V493"/>
<dbReference type="SMART" id="SM00228">
    <property type="entry name" value="PDZ"/>
    <property type="match status" value="1"/>
</dbReference>
<comment type="similarity">
    <text evidence="1 5">Belongs to the peptidase S41A family.</text>
</comment>
<evidence type="ECO:0000259" key="7">
    <source>
        <dbReference type="PROSITE" id="PS50106"/>
    </source>
</evidence>
<dbReference type="SMART" id="SM00245">
    <property type="entry name" value="TSPc"/>
    <property type="match status" value="1"/>
</dbReference>
<gene>
    <name evidence="8" type="ORF">HY912_13685</name>
</gene>
<evidence type="ECO:0000256" key="5">
    <source>
        <dbReference type="RuleBase" id="RU004404"/>
    </source>
</evidence>
<dbReference type="Gene3D" id="3.90.226.10">
    <property type="entry name" value="2-enoyl-CoA Hydratase, Chain A, domain 1"/>
    <property type="match status" value="1"/>
</dbReference>
<protein>
    <submittedName>
        <fullName evidence="8">S41 family peptidase</fullName>
    </submittedName>
</protein>
<dbReference type="GO" id="GO:0030288">
    <property type="term" value="C:outer membrane-bounded periplasmic space"/>
    <property type="evidence" value="ECO:0007669"/>
    <property type="project" value="TreeGrafter"/>
</dbReference>
<dbReference type="Gene3D" id="2.30.42.10">
    <property type="match status" value="1"/>
</dbReference>